<accession>A0A9D9DFT8</accession>
<comment type="caution">
    <text evidence="5">The sequence shown here is derived from an EMBL/GenBank/DDBJ whole genome shotgun (WGS) entry which is preliminary data.</text>
</comment>
<dbReference type="SMART" id="SM00354">
    <property type="entry name" value="HTH_LACI"/>
    <property type="match status" value="1"/>
</dbReference>
<keyword evidence="2 5" id="KW-0238">DNA-binding</keyword>
<dbReference type="InterPro" id="IPR000843">
    <property type="entry name" value="HTH_LacI"/>
</dbReference>
<evidence type="ECO:0000256" key="1">
    <source>
        <dbReference type="ARBA" id="ARBA00023015"/>
    </source>
</evidence>
<evidence type="ECO:0000259" key="4">
    <source>
        <dbReference type="PROSITE" id="PS50932"/>
    </source>
</evidence>
<dbReference type="PANTHER" id="PTHR30146">
    <property type="entry name" value="LACI-RELATED TRANSCRIPTIONAL REPRESSOR"/>
    <property type="match status" value="1"/>
</dbReference>
<dbReference type="CDD" id="cd01392">
    <property type="entry name" value="HTH_LacI"/>
    <property type="match status" value="1"/>
</dbReference>
<dbReference type="AlphaFoldDB" id="A0A9D9DFT8"/>
<dbReference type="PANTHER" id="PTHR30146:SF154">
    <property type="entry name" value="TRANSCRIPTION REGULATOR, MEMBER OF GALR FAMILY"/>
    <property type="match status" value="1"/>
</dbReference>
<proteinExistence type="predicted"/>
<keyword evidence="3" id="KW-0804">Transcription</keyword>
<dbReference type="Pfam" id="PF00532">
    <property type="entry name" value="Peripla_BP_1"/>
    <property type="match status" value="1"/>
</dbReference>
<dbReference type="Pfam" id="PF00356">
    <property type="entry name" value="LacI"/>
    <property type="match status" value="1"/>
</dbReference>
<dbReference type="SUPFAM" id="SSF47413">
    <property type="entry name" value="lambda repressor-like DNA-binding domains"/>
    <property type="match status" value="1"/>
</dbReference>
<gene>
    <name evidence="5" type="ORF">IAC61_01980</name>
</gene>
<dbReference type="Gene3D" id="1.10.260.40">
    <property type="entry name" value="lambda repressor-like DNA-binding domains"/>
    <property type="match status" value="1"/>
</dbReference>
<evidence type="ECO:0000313" key="6">
    <source>
        <dbReference type="Proteomes" id="UP000823634"/>
    </source>
</evidence>
<feature type="domain" description="HTH lacI-type" evidence="4">
    <location>
        <begin position="5"/>
        <end position="59"/>
    </location>
</feature>
<protein>
    <submittedName>
        <fullName evidence="5">LacI family DNA-binding transcriptional regulator</fullName>
    </submittedName>
</protein>
<reference evidence="5" key="2">
    <citation type="journal article" date="2021" name="PeerJ">
        <title>Extensive microbial diversity within the chicken gut microbiome revealed by metagenomics and culture.</title>
        <authorList>
            <person name="Gilroy R."/>
            <person name="Ravi A."/>
            <person name="Getino M."/>
            <person name="Pursley I."/>
            <person name="Horton D.L."/>
            <person name="Alikhan N.F."/>
            <person name="Baker D."/>
            <person name="Gharbi K."/>
            <person name="Hall N."/>
            <person name="Watson M."/>
            <person name="Adriaenssens E.M."/>
            <person name="Foster-Nyarko E."/>
            <person name="Jarju S."/>
            <person name="Secka A."/>
            <person name="Antonio M."/>
            <person name="Oren A."/>
            <person name="Chaudhuri R.R."/>
            <person name="La Ragione R."/>
            <person name="Hildebrand F."/>
            <person name="Pallen M.J."/>
        </authorList>
    </citation>
    <scope>NUCLEOTIDE SEQUENCE</scope>
    <source>
        <strain evidence="5">17113</strain>
    </source>
</reference>
<evidence type="ECO:0000313" key="5">
    <source>
        <dbReference type="EMBL" id="MBO8426072.1"/>
    </source>
</evidence>
<dbReference type="InterPro" id="IPR028082">
    <property type="entry name" value="Peripla_BP_I"/>
</dbReference>
<dbReference type="EMBL" id="JADINA010000016">
    <property type="protein sequence ID" value="MBO8426072.1"/>
    <property type="molecule type" value="Genomic_DNA"/>
</dbReference>
<dbReference type="InterPro" id="IPR001761">
    <property type="entry name" value="Peripla_BP/Lac1_sug-bd_dom"/>
</dbReference>
<sequence>MNGSVSLKTIAAELRLSVDTVSKALRDSSQISEATKKLVRSKANELGYVKNSLAVSLKMGTTKNVAVFINDLYNPYFAIMVDKIVRLLEKHGYTGFISLLNGYELNLEGLNSFFTNKCSLAISLVDPMPEVVKTFKDNGIPFFLIGIKPDSDSVNYAITDDYEGGRLAGECFVGKGFHKGLFLTNSPSETSIRRERGFLDYCAGRDVSSLRYDDGKIGLADAANLIKEKGFDFVFCHSDYVAISLRRFLRKIGYSCFLLGYDNISQYVDLYDPVSSIGADVDMLVNDVVSRAVEVHQGKAAKGEVMAKVYKVSLFDRG</sequence>
<dbReference type="PROSITE" id="PS50932">
    <property type="entry name" value="HTH_LACI_2"/>
    <property type="match status" value="1"/>
</dbReference>
<keyword evidence="1" id="KW-0805">Transcription regulation</keyword>
<evidence type="ECO:0000256" key="3">
    <source>
        <dbReference type="ARBA" id="ARBA00023163"/>
    </source>
</evidence>
<dbReference type="Proteomes" id="UP000823634">
    <property type="component" value="Unassembled WGS sequence"/>
</dbReference>
<organism evidence="5 6">
    <name type="scientific">Candidatus Alloenteromonas pullistercoris</name>
    <dbReference type="NCBI Taxonomy" id="2840785"/>
    <lineage>
        <taxon>Bacteria</taxon>
        <taxon>Bacillati</taxon>
        <taxon>Bacillota</taxon>
        <taxon>Bacillota incertae sedis</taxon>
        <taxon>Candidatus Alloenteromonas</taxon>
    </lineage>
</organism>
<dbReference type="SUPFAM" id="SSF53822">
    <property type="entry name" value="Periplasmic binding protein-like I"/>
    <property type="match status" value="1"/>
</dbReference>
<evidence type="ECO:0000256" key="2">
    <source>
        <dbReference type="ARBA" id="ARBA00023125"/>
    </source>
</evidence>
<dbReference type="InterPro" id="IPR010982">
    <property type="entry name" value="Lambda_DNA-bd_dom_sf"/>
</dbReference>
<reference evidence="5" key="1">
    <citation type="submission" date="2020-10" db="EMBL/GenBank/DDBJ databases">
        <authorList>
            <person name="Gilroy R."/>
        </authorList>
    </citation>
    <scope>NUCLEOTIDE SEQUENCE</scope>
    <source>
        <strain evidence="5">17113</strain>
    </source>
</reference>
<dbReference type="GO" id="GO:0003700">
    <property type="term" value="F:DNA-binding transcription factor activity"/>
    <property type="evidence" value="ECO:0007669"/>
    <property type="project" value="TreeGrafter"/>
</dbReference>
<dbReference type="Gene3D" id="3.40.50.2300">
    <property type="match status" value="2"/>
</dbReference>
<name>A0A9D9DFT8_9FIRM</name>
<dbReference type="GO" id="GO:0000976">
    <property type="term" value="F:transcription cis-regulatory region binding"/>
    <property type="evidence" value="ECO:0007669"/>
    <property type="project" value="TreeGrafter"/>
</dbReference>